<dbReference type="Proteomes" id="UP000582837">
    <property type="component" value="Unassembled WGS sequence"/>
</dbReference>
<dbReference type="InterPro" id="IPR013786">
    <property type="entry name" value="AcylCoA_DH/ox_N"/>
</dbReference>
<keyword evidence="10" id="KW-1185">Reference proteome</keyword>
<dbReference type="InterPro" id="IPR036250">
    <property type="entry name" value="AcylCo_DH-like_C"/>
</dbReference>
<dbReference type="InterPro" id="IPR045008">
    <property type="entry name" value="ACX4-like"/>
</dbReference>
<name>A0A841H7I1_9BACT</name>
<reference evidence="9 10" key="1">
    <citation type="submission" date="2020-08" db="EMBL/GenBank/DDBJ databases">
        <title>Genomic Encyclopedia of Type Strains, Phase IV (KMG-IV): sequencing the most valuable type-strain genomes for metagenomic binning, comparative biology and taxonomic classification.</title>
        <authorList>
            <person name="Goeker M."/>
        </authorList>
    </citation>
    <scope>NUCLEOTIDE SEQUENCE [LARGE SCALE GENOMIC DNA]</scope>
    <source>
        <strain evidence="9 10">DSM 29007</strain>
    </source>
</reference>
<dbReference type="GO" id="GO:0050660">
    <property type="term" value="F:flavin adenine dinucleotide binding"/>
    <property type="evidence" value="ECO:0007669"/>
    <property type="project" value="InterPro"/>
</dbReference>
<dbReference type="InterPro" id="IPR006089">
    <property type="entry name" value="Acyl-CoA_DH_CS"/>
</dbReference>
<dbReference type="InterPro" id="IPR006091">
    <property type="entry name" value="Acyl-CoA_Oxase/DH_mid-dom"/>
</dbReference>
<comment type="similarity">
    <text evidence="2 5">Belongs to the acyl-CoA dehydrogenase family.</text>
</comment>
<dbReference type="Pfam" id="PF00441">
    <property type="entry name" value="Acyl-CoA_dh_1"/>
    <property type="match status" value="1"/>
</dbReference>
<evidence type="ECO:0000259" key="6">
    <source>
        <dbReference type="Pfam" id="PF00441"/>
    </source>
</evidence>
<dbReference type="Gene3D" id="2.40.110.10">
    <property type="entry name" value="Butyryl-CoA Dehydrogenase, subunit A, domain 2"/>
    <property type="match status" value="1"/>
</dbReference>
<dbReference type="InterPro" id="IPR046373">
    <property type="entry name" value="Acyl-CoA_Oxase/DH_mid-dom_sf"/>
</dbReference>
<proteinExistence type="inferred from homology"/>
<dbReference type="SUPFAM" id="SSF56645">
    <property type="entry name" value="Acyl-CoA dehydrogenase NM domain-like"/>
    <property type="match status" value="1"/>
</dbReference>
<dbReference type="InterPro" id="IPR009075">
    <property type="entry name" value="AcylCo_DH/oxidase_C"/>
</dbReference>
<dbReference type="GO" id="GO:0004361">
    <property type="term" value="F:glutaryl-CoA dehydrogenase activity"/>
    <property type="evidence" value="ECO:0007669"/>
    <property type="project" value="UniProtKB-EC"/>
</dbReference>
<dbReference type="Gene3D" id="1.10.540.10">
    <property type="entry name" value="Acyl-CoA dehydrogenase/oxidase, N-terminal domain"/>
    <property type="match status" value="1"/>
</dbReference>
<gene>
    <name evidence="9" type="ORF">HNQ61_005771</name>
</gene>
<comment type="cofactor">
    <cofactor evidence="1 5">
        <name>FAD</name>
        <dbReference type="ChEBI" id="CHEBI:57692"/>
    </cofactor>
</comment>
<evidence type="ECO:0000313" key="9">
    <source>
        <dbReference type="EMBL" id="MBB6074090.1"/>
    </source>
</evidence>
<dbReference type="PANTHER" id="PTHR43188">
    <property type="entry name" value="ACYL-COENZYME A OXIDASE"/>
    <property type="match status" value="1"/>
</dbReference>
<keyword evidence="3 5" id="KW-0285">Flavoprotein</keyword>
<dbReference type="PROSITE" id="PS00073">
    <property type="entry name" value="ACYL_COA_DH_2"/>
    <property type="match status" value="1"/>
</dbReference>
<evidence type="ECO:0000256" key="2">
    <source>
        <dbReference type="ARBA" id="ARBA00009347"/>
    </source>
</evidence>
<evidence type="ECO:0000256" key="3">
    <source>
        <dbReference type="ARBA" id="ARBA00022630"/>
    </source>
</evidence>
<dbReference type="Pfam" id="PF02771">
    <property type="entry name" value="Acyl-CoA_dh_N"/>
    <property type="match status" value="1"/>
</dbReference>
<keyword evidence="5 9" id="KW-0560">Oxidoreductase</keyword>
<comment type="caution">
    <text evidence="9">The sequence shown here is derived from an EMBL/GenBank/DDBJ whole genome shotgun (WGS) entry which is preliminary data.</text>
</comment>
<dbReference type="EC" id="1.3.8.6" evidence="9"/>
<evidence type="ECO:0000259" key="8">
    <source>
        <dbReference type="Pfam" id="PF02771"/>
    </source>
</evidence>
<dbReference type="InterPro" id="IPR037069">
    <property type="entry name" value="AcylCoA_DH/ox_N_sf"/>
</dbReference>
<evidence type="ECO:0000313" key="10">
    <source>
        <dbReference type="Proteomes" id="UP000582837"/>
    </source>
</evidence>
<dbReference type="EMBL" id="JACHIA010000041">
    <property type="protein sequence ID" value="MBB6074090.1"/>
    <property type="molecule type" value="Genomic_DNA"/>
</dbReference>
<dbReference type="RefSeq" id="WP_170040199.1">
    <property type="nucleotide sequence ID" value="NZ_JABDTL010000002.1"/>
</dbReference>
<dbReference type="Pfam" id="PF02770">
    <property type="entry name" value="Acyl-CoA_dh_M"/>
    <property type="match status" value="1"/>
</dbReference>
<sequence>MSKESTRRPPSLDPDFYGYFGTLTPEENETRLKVRELMERVVAPVVNDHWQREAFVQPLRAEIAKLNLLDRWYRDEPGPPPVARAVISMEMARVDPGSASFFGVHAGLCMGSIALCGSVAQKEEWLPALRRWERVGAFGLTEPEVGSGTAGGLTMRCRRDGDGWVLDGQKKWIGNSTFADVVVIWARGEQPGAVHGFLVRTENPDYRVEKITGKIAQRTVQSGLITLEGCRVPESDRLPEANTFSDVGRILRVGRAGVSWQAVGCAIGAYEHALAYARTREQFGRPIAGFQLIQQKLVLMLGNITAMLGLALRVTRMQEDGTQRDEHSALAKQFCAAKCRETVALARDLMGGNGILLEHGAARLFADAEAIYSYEGTNEMNTLIVGRAITGHSAFV</sequence>
<feature type="domain" description="Acyl-CoA oxidase/dehydrogenase middle" evidence="7">
    <location>
        <begin position="137"/>
        <end position="229"/>
    </location>
</feature>
<evidence type="ECO:0000256" key="5">
    <source>
        <dbReference type="RuleBase" id="RU362125"/>
    </source>
</evidence>
<dbReference type="AlphaFoldDB" id="A0A841H7I1"/>
<protein>
    <submittedName>
        <fullName evidence="9">Glutaryl-CoA dehydrogenase</fullName>
        <ecNumber evidence="9">1.3.8.6</ecNumber>
    </submittedName>
</protein>
<accession>A0A841H7I1</accession>
<keyword evidence="4 5" id="KW-0274">FAD</keyword>
<evidence type="ECO:0000256" key="1">
    <source>
        <dbReference type="ARBA" id="ARBA00001974"/>
    </source>
</evidence>
<dbReference type="PANTHER" id="PTHR43188:SF1">
    <property type="entry name" value="ACYL-COA DEHYDROGENASE"/>
    <property type="match status" value="1"/>
</dbReference>
<dbReference type="GO" id="GO:0006635">
    <property type="term" value="P:fatty acid beta-oxidation"/>
    <property type="evidence" value="ECO:0007669"/>
    <property type="project" value="InterPro"/>
</dbReference>
<feature type="domain" description="Acyl-CoA dehydrogenase/oxidase C-terminal" evidence="6">
    <location>
        <begin position="250"/>
        <end position="389"/>
    </location>
</feature>
<dbReference type="InterPro" id="IPR009100">
    <property type="entry name" value="AcylCoA_DH/oxidase_NM_dom_sf"/>
</dbReference>
<evidence type="ECO:0000259" key="7">
    <source>
        <dbReference type="Pfam" id="PF02770"/>
    </source>
</evidence>
<dbReference type="SUPFAM" id="SSF47203">
    <property type="entry name" value="Acyl-CoA dehydrogenase C-terminal domain-like"/>
    <property type="match status" value="1"/>
</dbReference>
<feature type="domain" description="Acyl-CoA dehydrogenase/oxidase N-terminal" evidence="8">
    <location>
        <begin position="24"/>
        <end position="130"/>
    </location>
</feature>
<dbReference type="Gene3D" id="1.20.140.10">
    <property type="entry name" value="Butyryl-CoA Dehydrogenase, subunit A, domain 3"/>
    <property type="match status" value="1"/>
</dbReference>
<evidence type="ECO:0000256" key="4">
    <source>
        <dbReference type="ARBA" id="ARBA00022827"/>
    </source>
</evidence>
<organism evidence="9 10">
    <name type="scientific">Longimicrobium terrae</name>
    <dbReference type="NCBI Taxonomy" id="1639882"/>
    <lineage>
        <taxon>Bacteria</taxon>
        <taxon>Pseudomonadati</taxon>
        <taxon>Gemmatimonadota</taxon>
        <taxon>Longimicrobiia</taxon>
        <taxon>Longimicrobiales</taxon>
        <taxon>Longimicrobiaceae</taxon>
        <taxon>Longimicrobium</taxon>
    </lineage>
</organism>